<feature type="domain" description="Glycosyl transferase family 1" evidence="1">
    <location>
        <begin position="196"/>
        <end position="345"/>
    </location>
</feature>
<dbReference type="SUPFAM" id="SSF53756">
    <property type="entry name" value="UDP-Glycosyltransferase/glycogen phosphorylase"/>
    <property type="match status" value="1"/>
</dbReference>
<dbReference type="CAZy" id="GT4">
    <property type="family name" value="Glycosyltransferase Family 4"/>
</dbReference>
<dbReference type="Pfam" id="PF00534">
    <property type="entry name" value="Glycos_transf_1"/>
    <property type="match status" value="1"/>
</dbReference>
<dbReference type="KEGG" id="cyj:Cyan7822_3817"/>
<evidence type="ECO:0000259" key="1">
    <source>
        <dbReference type="Pfam" id="PF00534"/>
    </source>
</evidence>
<proteinExistence type="predicted"/>
<dbReference type="PANTHER" id="PTHR45947">
    <property type="entry name" value="SULFOQUINOVOSYL TRANSFERASE SQD2"/>
    <property type="match status" value="1"/>
</dbReference>
<protein>
    <submittedName>
        <fullName evidence="3">Glycosyl transferase group 1</fullName>
    </submittedName>
</protein>
<evidence type="ECO:0000313" key="4">
    <source>
        <dbReference type="Proteomes" id="UP000008206"/>
    </source>
</evidence>
<dbReference type="RefSeq" id="WP_013323818.1">
    <property type="nucleotide sequence ID" value="NC_014501.1"/>
</dbReference>
<evidence type="ECO:0000313" key="3">
    <source>
        <dbReference type="EMBL" id="ADN15750.1"/>
    </source>
</evidence>
<dbReference type="Gene3D" id="3.40.50.2000">
    <property type="entry name" value="Glycogen Phosphorylase B"/>
    <property type="match status" value="2"/>
</dbReference>
<dbReference type="InterPro" id="IPR050194">
    <property type="entry name" value="Glycosyltransferase_grp1"/>
</dbReference>
<sequence>MRIALFTETFLPKIDGIVTRLRHTVEHLQRNGDQVLVVCPEGGLKEYKGAKIHGVSGMPLPLYPELKLALPRPTLRWAIEKFKPDLIHVVNPAVLGVGGIYYAKVLNIPLVASYHTHLPQYLQHYGLGSLEGLLWELLKLAHNQAQLNLCTSSAMVDELISHGIERVDLWQRGVDTEMFQPHLASHSMRSRLSGGNPDSPLLLYVGRVSAEKQIDQIKPVLEAMPQAHLAIVGNGPHREALETHFAGTNTHFIGYLQGLELASAFASADAFIFPSRTETLGLVLLEAMAAGCPVVAAASGGIPDIVTDGVNGYLFEPNDPDGAVTATLRLFDAKEERERLRQNARLEAERWGWSAATRQLQAYYQSVAFSGSLSNAA</sequence>
<dbReference type="EMBL" id="CP002198">
    <property type="protein sequence ID" value="ADN15750.1"/>
    <property type="molecule type" value="Genomic_DNA"/>
</dbReference>
<dbReference type="GO" id="GO:0016757">
    <property type="term" value="F:glycosyltransferase activity"/>
    <property type="evidence" value="ECO:0007669"/>
    <property type="project" value="InterPro"/>
</dbReference>
<dbReference type="CDD" id="cd03814">
    <property type="entry name" value="GT4-like"/>
    <property type="match status" value="1"/>
</dbReference>
<dbReference type="Pfam" id="PF13439">
    <property type="entry name" value="Glyco_transf_4"/>
    <property type="match status" value="1"/>
</dbReference>
<organism evidence="3 4">
    <name type="scientific">Gloeothece verrucosa (strain PCC 7822)</name>
    <name type="common">Cyanothece sp. (strain PCC 7822)</name>
    <dbReference type="NCBI Taxonomy" id="497965"/>
    <lineage>
        <taxon>Bacteria</taxon>
        <taxon>Bacillati</taxon>
        <taxon>Cyanobacteriota</taxon>
        <taxon>Cyanophyceae</taxon>
        <taxon>Oscillatoriophycideae</taxon>
        <taxon>Chroococcales</taxon>
        <taxon>Aphanothecaceae</taxon>
        <taxon>Gloeothece</taxon>
        <taxon>Gloeothece verrucosa</taxon>
    </lineage>
</organism>
<name>E0UJ47_GLOV7</name>
<evidence type="ECO:0000259" key="2">
    <source>
        <dbReference type="Pfam" id="PF13439"/>
    </source>
</evidence>
<dbReference type="InterPro" id="IPR028098">
    <property type="entry name" value="Glyco_trans_4-like_N"/>
</dbReference>
<feature type="domain" description="Glycosyltransferase subfamily 4-like N-terminal" evidence="2">
    <location>
        <begin position="15"/>
        <end position="177"/>
    </location>
</feature>
<dbReference type="PANTHER" id="PTHR45947:SF3">
    <property type="entry name" value="SULFOQUINOVOSYL TRANSFERASE SQD2"/>
    <property type="match status" value="1"/>
</dbReference>
<dbReference type="OrthoDB" id="9802525at2"/>
<reference evidence="4" key="1">
    <citation type="journal article" date="2011" name="MBio">
        <title>Novel metabolic attributes of the genus Cyanothece, comprising a group of unicellular nitrogen-fixing Cyanobacteria.</title>
        <authorList>
            <person name="Bandyopadhyay A."/>
            <person name="Elvitigala T."/>
            <person name="Welsh E."/>
            <person name="Stockel J."/>
            <person name="Liberton M."/>
            <person name="Min H."/>
            <person name="Sherman L.A."/>
            <person name="Pakrasi H.B."/>
        </authorList>
    </citation>
    <scope>NUCLEOTIDE SEQUENCE [LARGE SCALE GENOMIC DNA]</scope>
    <source>
        <strain evidence="4">PCC 7822</strain>
    </source>
</reference>
<dbReference type="Proteomes" id="UP000008206">
    <property type="component" value="Chromosome"/>
</dbReference>
<gene>
    <name evidence="3" type="ordered locus">Cyan7822_3817</name>
</gene>
<dbReference type="eggNOG" id="COG0438">
    <property type="taxonomic scope" value="Bacteria"/>
</dbReference>
<keyword evidence="4" id="KW-1185">Reference proteome</keyword>
<dbReference type="AlphaFoldDB" id="E0UJ47"/>
<dbReference type="InterPro" id="IPR001296">
    <property type="entry name" value="Glyco_trans_1"/>
</dbReference>
<accession>E0UJ47</accession>
<dbReference type="STRING" id="497965.Cyan7822_3817"/>
<dbReference type="HOGENOM" id="CLU_009583_2_0_3"/>
<keyword evidence="3" id="KW-0808">Transferase</keyword>